<gene>
    <name evidence="1" type="ORF">FOTG_16212</name>
</gene>
<reference evidence="1" key="1">
    <citation type="submission" date="2011-11" db="EMBL/GenBank/DDBJ databases">
        <title>The Genome Sequence of Fusarium oxysporum Cotton.</title>
        <authorList>
            <consortium name="The Broad Institute Genome Sequencing Platform"/>
            <person name="Ma L.-J."/>
            <person name="Gale L.R."/>
            <person name="Schwartz D.C."/>
            <person name="Zhou S."/>
            <person name="Corby-Kistler H."/>
            <person name="Young S.K."/>
            <person name="Zeng Q."/>
            <person name="Gargeya S."/>
            <person name="Fitzgerald M."/>
            <person name="Haas B."/>
            <person name="Abouelleil A."/>
            <person name="Alvarado L."/>
            <person name="Arachchi H.M."/>
            <person name="Berlin A."/>
            <person name="Brown A."/>
            <person name="Chapman S.B."/>
            <person name="Chen Z."/>
            <person name="Dunbar C."/>
            <person name="Freedman E."/>
            <person name="Gearin G."/>
            <person name="Goldberg J."/>
            <person name="Griggs A."/>
            <person name="Gujja S."/>
            <person name="Heiman D."/>
            <person name="Howarth C."/>
            <person name="Larson L."/>
            <person name="Lui A."/>
            <person name="MacDonald P.J.P."/>
            <person name="Montmayeur A."/>
            <person name="Murphy C."/>
            <person name="Neiman D."/>
            <person name="Pearson M."/>
            <person name="Priest M."/>
            <person name="Roberts A."/>
            <person name="Saif S."/>
            <person name="Shea T."/>
            <person name="Shenoy N."/>
            <person name="Sisk P."/>
            <person name="Stolte C."/>
            <person name="Sykes S."/>
            <person name="Wortman J."/>
            <person name="Nusbaum C."/>
            <person name="Birren B."/>
        </authorList>
    </citation>
    <scope>NUCLEOTIDE SEQUENCE [LARGE SCALE GENOMIC DNA]</scope>
    <source>
        <strain evidence="1">25433</strain>
    </source>
</reference>
<dbReference type="HOGENOM" id="CLU_1015785_0_0_1"/>
<proteinExistence type="predicted"/>
<dbReference type="EMBL" id="KK035230">
    <property type="protein sequence ID" value="EXM15418.1"/>
    <property type="molecule type" value="Genomic_DNA"/>
</dbReference>
<dbReference type="AlphaFoldDB" id="X0KPE7"/>
<organism evidence="1">
    <name type="scientific">Fusarium oxysporum f. sp. vasinfectum 25433</name>
    <dbReference type="NCBI Taxonomy" id="1089449"/>
    <lineage>
        <taxon>Eukaryota</taxon>
        <taxon>Fungi</taxon>
        <taxon>Dikarya</taxon>
        <taxon>Ascomycota</taxon>
        <taxon>Pezizomycotina</taxon>
        <taxon>Sordariomycetes</taxon>
        <taxon>Hypocreomycetidae</taxon>
        <taxon>Hypocreales</taxon>
        <taxon>Nectriaceae</taxon>
        <taxon>Fusarium</taxon>
        <taxon>Fusarium oxysporum species complex</taxon>
    </lineage>
</organism>
<dbReference type="OrthoDB" id="5084805at2759"/>
<evidence type="ECO:0000313" key="1">
    <source>
        <dbReference type="EMBL" id="EXM15418.1"/>
    </source>
</evidence>
<dbReference type="Proteomes" id="UP000030701">
    <property type="component" value="Unassembled WGS sequence"/>
</dbReference>
<reference evidence="1" key="2">
    <citation type="submission" date="2014-03" db="EMBL/GenBank/DDBJ databases">
        <title>The Genome Annotation of Fusarium oxysporum Cotton.</title>
        <authorList>
            <consortium name="The Broad Institute Genomics Platform"/>
            <person name="Ma L.-J."/>
            <person name="Corby-Kistler H."/>
            <person name="Broz K."/>
            <person name="Gale L.R."/>
            <person name="Jonkers W."/>
            <person name="O'Donnell K."/>
            <person name="Ploetz R."/>
            <person name="Steinberg C."/>
            <person name="Schwartz D.C."/>
            <person name="VanEtten H."/>
            <person name="Zhou S."/>
            <person name="Young S.K."/>
            <person name="Zeng Q."/>
            <person name="Gargeya S."/>
            <person name="Fitzgerald M."/>
            <person name="Abouelleil A."/>
            <person name="Alvarado L."/>
            <person name="Chapman S.B."/>
            <person name="Gainer-Dewar J."/>
            <person name="Goldberg J."/>
            <person name="Griggs A."/>
            <person name="Gujja S."/>
            <person name="Hansen M."/>
            <person name="Howarth C."/>
            <person name="Imamovic A."/>
            <person name="Ireland A."/>
            <person name="Larimer J."/>
            <person name="McCowan C."/>
            <person name="Murphy C."/>
            <person name="Pearson M."/>
            <person name="Poon T.W."/>
            <person name="Priest M."/>
            <person name="Roberts A."/>
            <person name="Saif S."/>
            <person name="Shea T."/>
            <person name="Sykes S."/>
            <person name="Wortman J."/>
            <person name="Nusbaum C."/>
            <person name="Birren B."/>
        </authorList>
    </citation>
    <scope>NUCLEOTIDE SEQUENCE</scope>
    <source>
        <strain evidence="1">25433</strain>
    </source>
</reference>
<sequence>MEEQLAGGLYTVCGQIPRIRELLSLEFKNGPNASCGIYAWGGYMFYVVRFLPVRLGHVLFKYLVYIRRVADLLRREQLGTDRSAQHCLQPRLLFQNNGKPWPTSRLTDIITKATLELWRQSVNIRTYRQLAIAVTEKHVREVYTPFNRYDDCSDDADINAIFAWQSGHRPLQRGITYGLDGAYPSRLQPSLLRCYEWASNKEWQGFAAMVAAAYTKDLLRQIPPSKVEAERRVGEVLSSIGKTLNDVQETSNTTKVIDKTARSNQHVATIKDWLSPPDSSTNANYARQLRNEGIGEWFLHGAAFRE</sequence>
<name>X0KPE7_FUSOX</name>
<accession>X0KPE7</accession>
<protein>
    <submittedName>
        <fullName evidence="1">Uncharacterized protein</fullName>
    </submittedName>
</protein>